<dbReference type="SUPFAM" id="SSF55874">
    <property type="entry name" value="ATPase domain of HSP90 chaperone/DNA topoisomerase II/histidine kinase"/>
    <property type="match status" value="1"/>
</dbReference>
<feature type="domain" description="Histidine kinase" evidence="3">
    <location>
        <begin position="333"/>
        <end position="665"/>
    </location>
</feature>
<dbReference type="CDD" id="cd00082">
    <property type="entry name" value="HisKA"/>
    <property type="match status" value="1"/>
</dbReference>
<dbReference type="InterPro" id="IPR036097">
    <property type="entry name" value="HisK_dim/P_sf"/>
</dbReference>
<protein>
    <recommendedName>
        <fullName evidence="3">Histidine kinase domain-containing protein</fullName>
    </recommendedName>
</protein>
<dbReference type="GO" id="GO:0000155">
    <property type="term" value="F:phosphorelay sensor kinase activity"/>
    <property type="evidence" value="ECO:0007669"/>
    <property type="project" value="InterPro"/>
</dbReference>
<dbReference type="Pfam" id="PF00512">
    <property type="entry name" value="HisKA"/>
    <property type="match status" value="1"/>
</dbReference>
<dbReference type="InterPro" id="IPR003594">
    <property type="entry name" value="HATPase_dom"/>
</dbReference>
<dbReference type="InterPro" id="IPR003661">
    <property type="entry name" value="HisK_dim/P_dom"/>
</dbReference>
<organism evidence="4 5">
    <name type="scientific">Hortaea werneckii</name>
    <name type="common">Black yeast</name>
    <name type="synonym">Cladosporium werneckii</name>
    <dbReference type="NCBI Taxonomy" id="91943"/>
    <lineage>
        <taxon>Eukaryota</taxon>
        <taxon>Fungi</taxon>
        <taxon>Dikarya</taxon>
        <taxon>Ascomycota</taxon>
        <taxon>Pezizomycotina</taxon>
        <taxon>Dothideomycetes</taxon>
        <taxon>Dothideomycetidae</taxon>
        <taxon>Mycosphaerellales</taxon>
        <taxon>Teratosphaeriaceae</taxon>
        <taxon>Hortaea</taxon>
    </lineage>
</organism>
<dbReference type="SMART" id="SM00388">
    <property type="entry name" value="HisKA"/>
    <property type="match status" value="1"/>
</dbReference>
<feature type="compositionally biased region" description="Polar residues" evidence="2">
    <location>
        <begin position="721"/>
        <end position="734"/>
    </location>
</feature>
<dbReference type="PANTHER" id="PTHR43719:SF60">
    <property type="entry name" value="HISTIDINE KINASE G2"/>
    <property type="match status" value="1"/>
</dbReference>
<gene>
    <name evidence="4" type="ORF">D0865_01363</name>
</gene>
<evidence type="ECO:0000256" key="1">
    <source>
        <dbReference type="ARBA" id="ARBA00022553"/>
    </source>
</evidence>
<dbReference type="Gene3D" id="3.30.450.20">
    <property type="entry name" value="PAS domain"/>
    <property type="match status" value="1"/>
</dbReference>
<evidence type="ECO:0000256" key="2">
    <source>
        <dbReference type="SAM" id="MobiDB-lite"/>
    </source>
</evidence>
<dbReference type="OrthoDB" id="60033at2759"/>
<dbReference type="InterPro" id="IPR013655">
    <property type="entry name" value="PAS_fold_3"/>
</dbReference>
<dbReference type="Gene3D" id="1.10.287.130">
    <property type="match status" value="1"/>
</dbReference>
<feature type="region of interest" description="Disordered" evidence="2">
    <location>
        <begin position="749"/>
        <end position="769"/>
    </location>
</feature>
<dbReference type="Gene3D" id="3.30.565.10">
    <property type="entry name" value="Histidine kinase-like ATPase, C-terminal domain"/>
    <property type="match status" value="1"/>
</dbReference>
<reference evidence="4 5" key="1">
    <citation type="journal article" date="2018" name="BMC Genomics">
        <title>Genomic evidence for intraspecific hybridization in a clonal and extremely halotolerant yeast.</title>
        <authorList>
            <person name="Gostincar C."/>
            <person name="Stajich J.E."/>
            <person name="Zupancic J."/>
            <person name="Zalar P."/>
            <person name="Gunde-Cimerman N."/>
        </authorList>
    </citation>
    <scope>NUCLEOTIDE SEQUENCE [LARGE SCALE GENOMIC DNA]</scope>
    <source>
        <strain evidence="4 5">EXF-151</strain>
    </source>
</reference>
<dbReference type="InterPro" id="IPR004358">
    <property type="entry name" value="Sig_transdc_His_kin-like_C"/>
</dbReference>
<dbReference type="SMART" id="SM00091">
    <property type="entry name" value="PAS"/>
    <property type="match status" value="1"/>
</dbReference>
<feature type="region of interest" description="Disordered" evidence="2">
    <location>
        <begin position="135"/>
        <end position="185"/>
    </location>
</feature>
<dbReference type="CDD" id="cd00130">
    <property type="entry name" value="PAS"/>
    <property type="match status" value="1"/>
</dbReference>
<dbReference type="InterPro" id="IPR050956">
    <property type="entry name" value="2C_system_His_kinase"/>
</dbReference>
<evidence type="ECO:0000313" key="4">
    <source>
        <dbReference type="EMBL" id="RMY60745.1"/>
    </source>
</evidence>
<dbReference type="InterPro" id="IPR036890">
    <property type="entry name" value="HATPase_C_sf"/>
</dbReference>
<dbReference type="PANTHER" id="PTHR43719">
    <property type="entry name" value="TWO-COMPONENT HISTIDINE KINASE"/>
    <property type="match status" value="1"/>
</dbReference>
<dbReference type="InterPro" id="IPR005467">
    <property type="entry name" value="His_kinase_dom"/>
</dbReference>
<dbReference type="InterPro" id="IPR035965">
    <property type="entry name" value="PAS-like_dom_sf"/>
</dbReference>
<sequence>MWEPTPGDRQTWEASPLGMPETWAEPLMGLSMAIMSFPHPACVFWGEEMVSIHNGEWTKATGLAGQGKTQRDNVSADAFNALSASLQDKAQKRIGSPAFCQHNVGDETGDYIVSISPLFDEAKPEQVGAHGSLVQLIPKPSRQEQIRDKQPMPSDHLRSQSPGESAKPKPHRNQQRKTPDNTAFDRHPFFNRFAEMLPIGLAILNHNAQAVFVNQTFHELTVHRGEDPQFTSWLQGIHPDDVDEVRRAYHNALATNKQLQMEFRTLSQQRPWRLLFMTPFDGDDLRHLSIGDQEGFICCVVDISCEKGAALVARKAAKDADEARVQQERFIDMISHEIRNPLSAMLHCAEDIDEAVSDPNDVDISSIKEAIETINVCIQHQQGLVDDVLSYSKLDASMLRLSPRTCLPDSEIGNSLKLFTPEFRRQDIGTDYKTDPSYAEIDVSWAKVSFLSMQIICGRQVLLSHRGQMSPYILKADMTRISQILMNLVSNAIKFTVKAQGDKHILISVGASMERPSSYPPNVVFFRSEEHDLMADSTNSAEWGSGEALYVMVAVKDTGIGISEESQQQLFERFMVRITEHMWFHHVSQGLTRSAVSLSLPSALFVRLLNHSRRQATPKTAEMYGGSGLGLNISRKLCHLHGGEIGVSSKVGEGSTFGFFFKVRRSEQPLDNDAMIREPSVGDADVKDLRSAPHEGFGDKLVSRSSNHSPAKDAVDKHSLDNSQQDDAPQESKVCTSALPSILQRIRGGFHDNAWGGTGHRIRRRGQIP</sequence>
<feature type="region of interest" description="Disordered" evidence="2">
    <location>
        <begin position="671"/>
        <end position="734"/>
    </location>
</feature>
<dbReference type="InterPro" id="IPR000014">
    <property type="entry name" value="PAS"/>
</dbReference>
<evidence type="ECO:0000259" key="3">
    <source>
        <dbReference type="PROSITE" id="PS50109"/>
    </source>
</evidence>
<dbReference type="AlphaFoldDB" id="A0A3M7D8V1"/>
<name>A0A3M7D8V1_HORWE</name>
<comment type="caution">
    <text evidence="4">The sequence shown here is derived from an EMBL/GenBank/DDBJ whole genome shotgun (WGS) entry which is preliminary data.</text>
</comment>
<dbReference type="Proteomes" id="UP000270230">
    <property type="component" value="Unassembled WGS sequence"/>
</dbReference>
<dbReference type="SUPFAM" id="SSF47384">
    <property type="entry name" value="Homodimeric domain of signal transducing histidine kinase"/>
    <property type="match status" value="1"/>
</dbReference>
<dbReference type="Pfam" id="PF08447">
    <property type="entry name" value="PAS_3"/>
    <property type="match status" value="1"/>
</dbReference>
<feature type="compositionally biased region" description="Basic and acidic residues" evidence="2">
    <location>
        <begin position="684"/>
        <end position="702"/>
    </location>
</feature>
<feature type="compositionally biased region" description="Basic residues" evidence="2">
    <location>
        <begin position="760"/>
        <end position="769"/>
    </location>
</feature>
<dbReference type="SUPFAM" id="SSF55785">
    <property type="entry name" value="PYP-like sensor domain (PAS domain)"/>
    <property type="match status" value="1"/>
</dbReference>
<dbReference type="EMBL" id="QWIN01000056">
    <property type="protein sequence ID" value="RMY60745.1"/>
    <property type="molecule type" value="Genomic_DNA"/>
</dbReference>
<feature type="compositionally biased region" description="Basic and acidic residues" evidence="2">
    <location>
        <begin position="141"/>
        <end position="158"/>
    </location>
</feature>
<feature type="compositionally biased region" description="Basic and acidic residues" evidence="2">
    <location>
        <begin position="710"/>
        <end position="720"/>
    </location>
</feature>
<dbReference type="SMART" id="SM00387">
    <property type="entry name" value="HATPase_c"/>
    <property type="match status" value="1"/>
</dbReference>
<dbReference type="PROSITE" id="PS50109">
    <property type="entry name" value="HIS_KIN"/>
    <property type="match status" value="1"/>
</dbReference>
<proteinExistence type="predicted"/>
<dbReference type="PRINTS" id="PR00344">
    <property type="entry name" value="BCTRLSENSOR"/>
</dbReference>
<evidence type="ECO:0000313" key="5">
    <source>
        <dbReference type="Proteomes" id="UP000270230"/>
    </source>
</evidence>
<keyword evidence="1" id="KW-0597">Phosphoprotein</keyword>
<accession>A0A3M7D8V1</accession>
<dbReference type="Pfam" id="PF02518">
    <property type="entry name" value="HATPase_c"/>
    <property type="match status" value="1"/>
</dbReference>